<proteinExistence type="inferred from homology"/>
<comment type="similarity">
    <text evidence="15">Belongs to the ligand-gated ion channel (TC 1.A.9) family.</text>
</comment>
<keyword evidence="4 15" id="KW-1133">Transmembrane helix</keyword>
<keyword evidence="12" id="KW-1071">Ligand-gated ion channel</keyword>
<reference evidence="20" key="1">
    <citation type="submission" date="2023-10" db="EMBL/GenBank/DDBJ databases">
        <title>Genome assembly of Pristionchus species.</title>
        <authorList>
            <person name="Yoshida K."/>
            <person name="Sommer R.J."/>
        </authorList>
    </citation>
    <scope>NUCLEOTIDE SEQUENCE</scope>
    <source>
        <strain evidence="20">RS5133</strain>
    </source>
</reference>
<keyword evidence="7 15" id="KW-0472">Membrane</keyword>
<dbReference type="Gene3D" id="2.70.170.10">
    <property type="entry name" value="Neurotransmitter-gated ion-channel ligand-binding domain"/>
    <property type="match status" value="1"/>
</dbReference>
<dbReference type="InterPro" id="IPR018000">
    <property type="entry name" value="Neurotransmitter_ion_chnl_CS"/>
</dbReference>
<feature type="non-terminal residue" evidence="20">
    <location>
        <position position="1"/>
    </location>
</feature>
<dbReference type="Pfam" id="PF02931">
    <property type="entry name" value="Neur_chan_LBD"/>
    <property type="match status" value="1"/>
</dbReference>
<dbReference type="GO" id="GO:0004888">
    <property type="term" value="F:transmembrane signaling receptor activity"/>
    <property type="evidence" value="ECO:0007669"/>
    <property type="project" value="InterPro"/>
</dbReference>
<dbReference type="SUPFAM" id="SSF63712">
    <property type="entry name" value="Nicotinic receptor ligand binding domain-like"/>
    <property type="match status" value="1"/>
</dbReference>
<dbReference type="PANTHER" id="PTHR18945">
    <property type="entry name" value="NEUROTRANSMITTER GATED ION CHANNEL"/>
    <property type="match status" value="1"/>
</dbReference>
<dbReference type="InterPro" id="IPR038050">
    <property type="entry name" value="Neuro_actylchol_rec"/>
</dbReference>
<dbReference type="InterPro" id="IPR036719">
    <property type="entry name" value="Neuro-gated_channel_TM_sf"/>
</dbReference>
<dbReference type="Gene3D" id="1.20.58.390">
    <property type="entry name" value="Neurotransmitter-gated ion-channel transmembrane domain"/>
    <property type="match status" value="2"/>
</dbReference>
<evidence type="ECO:0000256" key="6">
    <source>
        <dbReference type="ARBA" id="ARBA00023065"/>
    </source>
</evidence>
<dbReference type="Proteomes" id="UP001432322">
    <property type="component" value="Unassembled WGS sequence"/>
</dbReference>
<feature type="domain" description="Neurotransmitter-gated ion-channel transmembrane" evidence="19">
    <location>
        <begin position="235"/>
        <end position="455"/>
    </location>
</feature>
<dbReference type="Pfam" id="PF02932">
    <property type="entry name" value="Neur_chan_memb"/>
    <property type="match status" value="1"/>
</dbReference>
<dbReference type="CDD" id="cd19051">
    <property type="entry name" value="LGIC_TM_cation"/>
    <property type="match status" value="1"/>
</dbReference>
<feature type="transmembrane region" description="Helical" evidence="15">
    <location>
        <begin position="259"/>
        <end position="277"/>
    </location>
</feature>
<protein>
    <submittedName>
        <fullName evidence="20">Uncharacterized protein</fullName>
    </submittedName>
</protein>
<evidence type="ECO:0000256" key="11">
    <source>
        <dbReference type="ARBA" id="ARBA00023257"/>
    </source>
</evidence>
<gene>
    <name evidence="20" type="ORF">PFISCL1PPCAC_7849</name>
</gene>
<comment type="caution">
    <text evidence="20">The sequence shown here is derived from an EMBL/GenBank/DDBJ whole genome shotgun (WGS) entry which is preliminary data.</text>
</comment>
<keyword evidence="9" id="KW-0675">Receptor</keyword>
<feature type="chain" id="PRO_5043876488" evidence="17">
    <location>
        <begin position="16"/>
        <end position="477"/>
    </location>
</feature>
<evidence type="ECO:0000256" key="15">
    <source>
        <dbReference type="RuleBase" id="RU000687"/>
    </source>
</evidence>
<keyword evidence="11" id="KW-0628">Postsynaptic cell membrane</keyword>
<evidence type="ECO:0000256" key="16">
    <source>
        <dbReference type="SAM" id="MobiDB-lite"/>
    </source>
</evidence>
<keyword evidence="2" id="KW-1003">Cell membrane</keyword>
<dbReference type="InterPro" id="IPR002394">
    <property type="entry name" value="Nicotinic_acetylcholine_rcpt"/>
</dbReference>
<feature type="signal peptide" evidence="17">
    <location>
        <begin position="1"/>
        <end position="15"/>
    </location>
</feature>
<dbReference type="InterPro" id="IPR006202">
    <property type="entry name" value="Neur_chan_lig-bd"/>
</dbReference>
<evidence type="ECO:0000256" key="3">
    <source>
        <dbReference type="ARBA" id="ARBA00022692"/>
    </source>
</evidence>
<keyword evidence="8" id="KW-1015">Disulfide bond</keyword>
<dbReference type="AlphaFoldDB" id="A0AAV5VA90"/>
<dbReference type="SUPFAM" id="SSF90112">
    <property type="entry name" value="Neurotransmitter-gated ion-channel transmembrane pore"/>
    <property type="match status" value="1"/>
</dbReference>
<evidence type="ECO:0000259" key="18">
    <source>
        <dbReference type="Pfam" id="PF02931"/>
    </source>
</evidence>
<dbReference type="InterPro" id="IPR006029">
    <property type="entry name" value="Neurotrans-gated_channel_TM"/>
</dbReference>
<evidence type="ECO:0000256" key="13">
    <source>
        <dbReference type="ARBA" id="ARBA00023303"/>
    </source>
</evidence>
<dbReference type="InterPro" id="IPR036734">
    <property type="entry name" value="Neur_chan_lig-bd_sf"/>
</dbReference>
<keyword evidence="6 15" id="KW-0406">Ion transport</keyword>
<evidence type="ECO:0000256" key="10">
    <source>
        <dbReference type="ARBA" id="ARBA00023180"/>
    </source>
</evidence>
<feature type="transmembrane region" description="Helical" evidence="15">
    <location>
        <begin position="443"/>
        <end position="461"/>
    </location>
</feature>
<feature type="region of interest" description="Disordered" evidence="16">
    <location>
        <begin position="396"/>
        <end position="421"/>
    </location>
</feature>
<dbReference type="PROSITE" id="PS00236">
    <property type="entry name" value="NEUROTR_ION_CHANNEL"/>
    <property type="match status" value="1"/>
</dbReference>
<keyword evidence="17" id="KW-0732">Signal</keyword>
<keyword evidence="5" id="KW-0770">Synapse</keyword>
<feature type="domain" description="Neurotransmitter-gated ion-channel ligand-binding" evidence="18">
    <location>
        <begin position="17"/>
        <end position="227"/>
    </location>
</feature>
<evidence type="ECO:0000256" key="4">
    <source>
        <dbReference type="ARBA" id="ARBA00022989"/>
    </source>
</evidence>
<evidence type="ECO:0000256" key="9">
    <source>
        <dbReference type="ARBA" id="ARBA00023170"/>
    </source>
</evidence>
<evidence type="ECO:0000313" key="21">
    <source>
        <dbReference type="Proteomes" id="UP001432322"/>
    </source>
</evidence>
<evidence type="ECO:0000259" key="19">
    <source>
        <dbReference type="Pfam" id="PF02932"/>
    </source>
</evidence>
<name>A0AAV5VA90_9BILA</name>
<evidence type="ECO:0000256" key="12">
    <source>
        <dbReference type="ARBA" id="ARBA00023286"/>
    </source>
</evidence>
<evidence type="ECO:0000313" key="20">
    <source>
        <dbReference type="EMBL" id="GMT16552.1"/>
    </source>
</evidence>
<evidence type="ECO:0000256" key="7">
    <source>
        <dbReference type="ARBA" id="ARBA00023136"/>
    </source>
</evidence>
<dbReference type="PRINTS" id="PR00254">
    <property type="entry name" value="NICOTINICR"/>
</dbReference>
<keyword evidence="1 15" id="KW-0813">Transport</keyword>
<comment type="subcellular location">
    <subcellularLocation>
        <location evidence="14">Postsynaptic cell membrane</location>
        <topology evidence="14">Multi-pass membrane protein</topology>
    </subcellularLocation>
</comment>
<dbReference type="FunFam" id="2.70.170.10:FF:000071">
    <property type="entry name" value="Nicotinic acetylcholine receptor Dalpha7 subunit"/>
    <property type="match status" value="1"/>
</dbReference>
<dbReference type="FunFam" id="1.20.58.390:FF:000144">
    <property type="entry name" value="Protein CBR-ACR-25"/>
    <property type="match status" value="1"/>
</dbReference>
<sequence>LVLLAIVSLIVISSPEEYRLIHDLRQNYDSIERPVSNHSDPVHVRMRIILQQIVDVDEKNQVLTLVVWQQTKWHDYKMRWDPSEYGGIKIIQLPNSFLWKPDILLFNSADSTFDASFAVNFVVQHTGEILLAPPGLVKLSCAIDITWFPYDEQICHLKYGSWTYNGNQLDLHVDDEDIADGHQIDLQYFMPNGEWELIATPAERVATEFAGLKYVEVYFRMHMKRRTLYYGLNWIVPSMLITLTNVLGYTLPPECGEKITLQITNLLSVTVFLGMVSEITPPTSESIPVIALFFSISMLLLGWSIVVTILIVSIFFRSPQNTREMNGTMRLIFLEWLPWMLLMTRPGAKYTKPSSKFGSIGSSSTTVTVPVETQRLLKQESVGRLAQHDSYESKLPGLSRHASMEAEESGLGRVEASEKLEDDDRMSDAQADWRFMALVLDRISLYLFSALFVVTMVFLALSTPRMFDFSSPSALAN</sequence>
<dbReference type="GO" id="GO:0022848">
    <property type="term" value="F:acetylcholine-gated monoatomic cation-selective channel activity"/>
    <property type="evidence" value="ECO:0007669"/>
    <property type="project" value="InterPro"/>
</dbReference>
<evidence type="ECO:0000256" key="5">
    <source>
        <dbReference type="ARBA" id="ARBA00023018"/>
    </source>
</evidence>
<dbReference type="CDD" id="cd18997">
    <property type="entry name" value="LGIC_ECD_nAChR"/>
    <property type="match status" value="1"/>
</dbReference>
<evidence type="ECO:0000256" key="17">
    <source>
        <dbReference type="SAM" id="SignalP"/>
    </source>
</evidence>
<dbReference type="PRINTS" id="PR00252">
    <property type="entry name" value="NRIONCHANNEL"/>
</dbReference>
<dbReference type="NCBIfam" id="TIGR00860">
    <property type="entry name" value="LIC"/>
    <property type="match status" value="1"/>
</dbReference>
<evidence type="ECO:0000256" key="14">
    <source>
        <dbReference type="ARBA" id="ARBA00034104"/>
    </source>
</evidence>
<keyword evidence="3 15" id="KW-0812">Transmembrane</keyword>
<dbReference type="InterPro" id="IPR006201">
    <property type="entry name" value="Neur_channel"/>
</dbReference>
<dbReference type="GO" id="GO:0045211">
    <property type="term" value="C:postsynaptic membrane"/>
    <property type="evidence" value="ECO:0007669"/>
    <property type="project" value="UniProtKB-SubCell"/>
</dbReference>
<evidence type="ECO:0000256" key="8">
    <source>
        <dbReference type="ARBA" id="ARBA00023157"/>
    </source>
</evidence>
<evidence type="ECO:0000256" key="2">
    <source>
        <dbReference type="ARBA" id="ARBA00022475"/>
    </source>
</evidence>
<feature type="non-terminal residue" evidence="20">
    <location>
        <position position="477"/>
    </location>
</feature>
<feature type="transmembrane region" description="Helical" evidence="15">
    <location>
        <begin position="289"/>
        <end position="316"/>
    </location>
</feature>
<accession>A0AAV5VA90</accession>
<dbReference type="EMBL" id="BTSY01000002">
    <property type="protein sequence ID" value="GMT16552.1"/>
    <property type="molecule type" value="Genomic_DNA"/>
</dbReference>
<evidence type="ECO:0000256" key="1">
    <source>
        <dbReference type="ARBA" id="ARBA00022448"/>
    </source>
</evidence>
<organism evidence="20 21">
    <name type="scientific">Pristionchus fissidentatus</name>
    <dbReference type="NCBI Taxonomy" id="1538716"/>
    <lineage>
        <taxon>Eukaryota</taxon>
        <taxon>Metazoa</taxon>
        <taxon>Ecdysozoa</taxon>
        <taxon>Nematoda</taxon>
        <taxon>Chromadorea</taxon>
        <taxon>Rhabditida</taxon>
        <taxon>Rhabditina</taxon>
        <taxon>Diplogasteromorpha</taxon>
        <taxon>Diplogasteroidea</taxon>
        <taxon>Neodiplogasteridae</taxon>
        <taxon>Pristionchus</taxon>
    </lineage>
</organism>
<keyword evidence="13 15" id="KW-0407">Ion channel</keyword>
<keyword evidence="10" id="KW-0325">Glycoprotein</keyword>
<keyword evidence="21" id="KW-1185">Reference proteome</keyword>
<feature type="transmembrane region" description="Helical" evidence="15">
    <location>
        <begin position="228"/>
        <end position="247"/>
    </location>
</feature>